<keyword evidence="1" id="KW-0472">Membrane</keyword>
<proteinExistence type="predicted"/>
<organism evidence="3 4">
    <name type="scientific">Mya arenaria</name>
    <name type="common">Soft-shell clam</name>
    <dbReference type="NCBI Taxonomy" id="6604"/>
    <lineage>
        <taxon>Eukaryota</taxon>
        <taxon>Metazoa</taxon>
        <taxon>Spiralia</taxon>
        <taxon>Lophotrochozoa</taxon>
        <taxon>Mollusca</taxon>
        <taxon>Bivalvia</taxon>
        <taxon>Autobranchia</taxon>
        <taxon>Heteroconchia</taxon>
        <taxon>Euheterodonta</taxon>
        <taxon>Imparidentia</taxon>
        <taxon>Neoheterodontei</taxon>
        <taxon>Myida</taxon>
        <taxon>Myoidea</taxon>
        <taxon>Myidae</taxon>
        <taxon>Mya</taxon>
    </lineage>
</organism>
<reference evidence="3" key="1">
    <citation type="submission" date="2022-11" db="EMBL/GenBank/DDBJ databases">
        <title>Centuries of genome instability and evolution in soft-shell clam transmissible cancer (bioRxiv).</title>
        <authorList>
            <person name="Hart S.F.M."/>
            <person name="Yonemitsu M.A."/>
            <person name="Giersch R.M."/>
            <person name="Beal B.F."/>
            <person name="Arriagada G."/>
            <person name="Davis B.W."/>
            <person name="Ostrander E.A."/>
            <person name="Goff S.P."/>
            <person name="Metzger M.J."/>
        </authorList>
    </citation>
    <scope>NUCLEOTIDE SEQUENCE</scope>
    <source>
        <strain evidence="3">MELC-2E11</strain>
        <tissue evidence="3">Siphon/mantle</tissue>
    </source>
</reference>
<sequence>MALSNKRITSHRAKALVTHTSCLDQASSAHAARSPSLNIVLICVNMPLLTSHPSYTLRSKILALLQSLNPLSESDVNSLSWRTPWLSSPMSEKLLSSDRKAASMSQLPTHVASQSSSPQLLSIPSPRVLGGSSLKSIPSPHVLAGRSMVMSSTSAAWNISVSRMNRFIMSSLPLTPLGGIRVTLMFLLYVFWTSRSKLSWNVFCSFDLTGSSCLKMADLSRRSFLLARDIDGNFECVASGVSPPGPDQLQDPCISRYHPLNTTARLEQRVLGLSNTGGHVDDVTTRDRLGNGDRYNERANLNLDICELHLKEKGDSLYTGALTSRYMQLTDVEVEIGGAVETVSVTKATTCRDVINMVNGAGQDQYAVFEASRGVERVLSSDTKVLKLVRSWGAHAGSYTLTIRPRDKITSKVASISHAKKKLQRLRSAIWKHELPSNKKLQTTIHDNLDRDVQKTYTKDISVTRVPPSGVS</sequence>
<evidence type="ECO:0000313" key="3">
    <source>
        <dbReference type="EMBL" id="WAQ99601.1"/>
    </source>
</evidence>
<dbReference type="EMBL" id="CP111014">
    <property type="protein sequence ID" value="WAQ99601.1"/>
    <property type="molecule type" value="Genomic_DNA"/>
</dbReference>
<protein>
    <recommendedName>
        <fullName evidence="2">Ras-associating domain-containing protein</fullName>
    </recommendedName>
</protein>
<feature type="domain" description="Ras-associating" evidence="2">
    <location>
        <begin position="342"/>
        <end position="408"/>
    </location>
</feature>
<feature type="non-terminal residue" evidence="3">
    <location>
        <position position="472"/>
    </location>
</feature>
<dbReference type="InterPro" id="IPR029071">
    <property type="entry name" value="Ubiquitin-like_domsf"/>
</dbReference>
<feature type="transmembrane region" description="Helical" evidence="1">
    <location>
        <begin position="172"/>
        <end position="192"/>
    </location>
</feature>
<dbReference type="InterPro" id="IPR000159">
    <property type="entry name" value="RA_dom"/>
</dbReference>
<dbReference type="SUPFAM" id="SSF54236">
    <property type="entry name" value="Ubiquitin-like"/>
    <property type="match status" value="1"/>
</dbReference>
<name>A0ABY7DPG8_MYAAR</name>
<evidence type="ECO:0000256" key="1">
    <source>
        <dbReference type="SAM" id="Phobius"/>
    </source>
</evidence>
<dbReference type="InterPro" id="IPR048945">
    <property type="entry name" value="RASSF8/10_RA"/>
</dbReference>
<gene>
    <name evidence="3" type="ORF">MAR_023974</name>
</gene>
<accession>A0ABY7DPG8</accession>
<dbReference type="Gene3D" id="3.10.20.90">
    <property type="entry name" value="Phosphatidylinositol 3-kinase Catalytic Subunit, Chain A, domain 1"/>
    <property type="match status" value="1"/>
</dbReference>
<evidence type="ECO:0000313" key="4">
    <source>
        <dbReference type="Proteomes" id="UP001164746"/>
    </source>
</evidence>
<evidence type="ECO:0000259" key="2">
    <source>
        <dbReference type="PROSITE" id="PS50200"/>
    </source>
</evidence>
<dbReference type="Pfam" id="PF21712">
    <property type="entry name" value="RASSF8-10_RA"/>
    <property type="match status" value="1"/>
</dbReference>
<dbReference type="PROSITE" id="PS50200">
    <property type="entry name" value="RA"/>
    <property type="match status" value="1"/>
</dbReference>
<keyword evidence="4" id="KW-1185">Reference proteome</keyword>
<keyword evidence="1" id="KW-0812">Transmembrane</keyword>
<keyword evidence="1" id="KW-1133">Transmembrane helix</keyword>
<dbReference type="Proteomes" id="UP001164746">
    <property type="component" value="Chromosome 3"/>
</dbReference>